<dbReference type="Gene3D" id="2.60.120.260">
    <property type="entry name" value="Galactose-binding domain-like"/>
    <property type="match status" value="1"/>
</dbReference>
<dbReference type="RefSeq" id="XP_021870134.1">
    <property type="nucleotide sequence ID" value="XM_022018412.1"/>
</dbReference>
<keyword evidence="4" id="KW-1185">Reference proteome</keyword>
<dbReference type="EMBL" id="NBSH01000009">
    <property type="protein sequence ID" value="ORX36005.1"/>
    <property type="molecule type" value="Genomic_DNA"/>
</dbReference>
<dbReference type="InParanoid" id="A0A1Y1UG10"/>
<name>A0A1Y1UG10_9TREE</name>
<sequence length="364" mass="37807">MSALETIWISDASPLFKYSPDPIIADTALTAPWSIQPSDSNDTRHVTSGPAGLILPSIYSSSFEPVWSGSTDGYSLHLVVNDSPPQSINPGLAAQFDAGINTLMLAVRCGGSCSPINFSGANLGVKMVPDGVTGQSIQIDDADKAITYTGFAPISSPGSITVTADDYDQTLSSTGSEGATASVSFKGVYGVTGPSLGVFSVTIDGNDQGTYSAANSIDAHGVLLFFAGNLDASQHTLELEAKSGAKIGLVIDSFVAWGPQGVVGFSPSRTDLPDGSSDGVPGDAAQGSGTPNGGVIAGAILGSLAGLLLLIWIFRRGIFSIKKNDKKLDPWDEANMLQKQKNEAVHVTTVAKQRYVYRKQVQGC</sequence>
<dbReference type="AlphaFoldDB" id="A0A1Y1UG10"/>
<protein>
    <submittedName>
        <fullName evidence="3">Uncharacterized protein</fullName>
    </submittedName>
</protein>
<dbReference type="OrthoDB" id="2576082at2759"/>
<dbReference type="GeneID" id="33560221"/>
<keyword evidence="2" id="KW-0472">Membrane</keyword>
<comment type="caution">
    <text evidence="3">The sequence shown here is derived from an EMBL/GenBank/DDBJ whole genome shotgun (WGS) entry which is preliminary data.</text>
</comment>
<evidence type="ECO:0000256" key="2">
    <source>
        <dbReference type="SAM" id="Phobius"/>
    </source>
</evidence>
<reference evidence="3 4" key="1">
    <citation type="submission" date="2017-03" db="EMBL/GenBank/DDBJ databases">
        <title>Widespread Adenine N6-methylation of Active Genes in Fungi.</title>
        <authorList>
            <consortium name="DOE Joint Genome Institute"/>
            <person name="Mondo S.J."/>
            <person name="Dannebaum R.O."/>
            <person name="Kuo R.C."/>
            <person name="Louie K.B."/>
            <person name="Bewick A.J."/>
            <person name="Labutti K."/>
            <person name="Haridas S."/>
            <person name="Kuo A."/>
            <person name="Salamov A."/>
            <person name="Ahrendt S.R."/>
            <person name="Lau R."/>
            <person name="Bowen B.P."/>
            <person name="Lipzen A."/>
            <person name="Sullivan W."/>
            <person name="Andreopoulos W.B."/>
            <person name="Clum A."/>
            <person name="Lindquist E."/>
            <person name="Daum C."/>
            <person name="Northen T.R."/>
            <person name="Ramamoorthy G."/>
            <person name="Schmitz R.J."/>
            <person name="Gryganskyi A."/>
            <person name="Culley D."/>
            <person name="Magnuson J."/>
            <person name="James T.Y."/>
            <person name="O'Malley M.A."/>
            <person name="Stajich J.E."/>
            <person name="Spatafora J.W."/>
            <person name="Visel A."/>
            <person name="Grigoriev I.V."/>
        </authorList>
    </citation>
    <scope>NUCLEOTIDE SEQUENCE [LARGE SCALE GENOMIC DNA]</scope>
    <source>
        <strain evidence="3 4">NRRL Y-17943</strain>
    </source>
</reference>
<organism evidence="3 4">
    <name type="scientific">Kockovaella imperatae</name>
    <dbReference type="NCBI Taxonomy" id="4999"/>
    <lineage>
        <taxon>Eukaryota</taxon>
        <taxon>Fungi</taxon>
        <taxon>Dikarya</taxon>
        <taxon>Basidiomycota</taxon>
        <taxon>Agaricomycotina</taxon>
        <taxon>Tremellomycetes</taxon>
        <taxon>Tremellales</taxon>
        <taxon>Cuniculitremaceae</taxon>
        <taxon>Kockovaella</taxon>
    </lineage>
</organism>
<keyword evidence="2" id="KW-1133">Transmembrane helix</keyword>
<feature type="region of interest" description="Disordered" evidence="1">
    <location>
        <begin position="267"/>
        <end position="288"/>
    </location>
</feature>
<gene>
    <name evidence="3" type="ORF">BD324DRAFT_651912</name>
</gene>
<dbReference type="Proteomes" id="UP000193218">
    <property type="component" value="Unassembled WGS sequence"/>
</dbReference>
<accession>A0A1Y1UG10</accession>
<dbReference type="STRING" id="4999.A0A1Y1UG10"/>
<proteinExistence type="predicted"/>
<evidence type="ECO:0000256" key="1">
    <source>
        <dbReference type="SAM" id="MobiDB-lite"/>
    </source>
</evidence>
<evidence type="ECO:0000313" key="4">
    <source>
        <dbReference type="Proteomes" id="UP000193218"/>
    </source>
</evidence>
<feature type="transmembrane region" description="Helical" evidence="2">
    <location>
        <begin position="295"/>
        <end position="314"/>
    </location>
</feature>
<evidence type="ECO:0000313" key="3">
    <source>
        <dbReference type="EMBL" id="ORX36005.1"/>
    </source>
</evidence>
<keyword evidence="2" id="KW-0812">Transmembrane</keyword>